<evidence type="ECO:0000313" key="2">
    <source>
        <dbReference type="EMBL" id="CAH4028790.1"/>
    </source>
</evidence>
<dbReference type="AlphaFoldDB" id="A0A9P0TGG0"/>
<name>A0A9P0TGG0_PIEBR</name>
<feature type="compositionally biased region" description="Basic residues" evidence="1">
    <location>
        <begin position="11"/>
        <end position="20"/>
    </location>
</feature>
<evidence type="ECO:0000313" key="3">
    <source>
        <dbReference type="Proteomes" id="UP001152562"/>
    </source>
</evidence>
<dbReference type="EMBL" id="CALOZG010000005">
    <property type="protein sequence ID" value="CAH4028790.1"/>
    <property type="molecule type" value="Genomic_DNA"/>
</dbReference>
<sequence length="88" mass="9996">MEPTYDDFRELRRKRLRHQGPSRVGVGGENNGFDSHTCGGLFAFGNKERNDKRKARVGSRGWCGNREVGSAFEGARYANNGEIMYRLQ</sequence>
<accession>A0A9P0TGG0</accession>
<feature type="compositionally biased region" description="Basic and acidic residues" evidence="1">
    <location>
        <begin position="1"/>
        <end position="10"/>
    </location>
</feature>
<keyword evidence="3" id="KW-1185">Reference proteome</keyword>
<proteinExistence type="predicted"/>
<dbReference type="Proteomes" id="UP001152562">
    <property type="component" value="Unassembled WGS sequence"/>
</dbReference>
<comment type="caution">
    <text evidence="2">The sequence shown here is derived from an EMBL/GenBank/DDBJ whole genome shotgun (WGS) entry which is preliminary data.</text>
</comment>
<reference evidence="2" key="1">
    <citation type="submission" date="2022-05" db="EMBL/GenBank/DDBJ databases">
        <authorList>
            <person name="Okamura Y."/>
        </authorList>
    </citation>
    <scope>NUCLEOTIDE SEQUENCE</scope>
</reference>
<organism evidence="2 3">
    <name type="scientific">Pieris brassicae</name>
    <name type="common">White butterfly</name>
    <name type="synonym">Large white butterfly</name>
    <dbReference type="NCBI Taxonomy" id="7116"/>
    <lineage>
        <taxon>Eukaryota</taxon>
        <taxon>Metazoa</taxon>
        <taxon>Ecdysozoa</taxon>
        <taxon>Arthropoda</taxon>
        <taxon>Hexapoda</taxon>
        <taxon>Insecta</taxon>
        <taxon>Pterygota</taxon>
        <taxon>Neoptera</taxon>
        <taxon>Endopterygota</taxon>
        <taxon>Lepidoptera</taxon>
        <taxon>Glossata</taxon>
        <taxon>Ditrysia</taxon>
        <taxon>Papilionoidea</taxon>
        <taxon>Pieridae</taxon>
        <taxon>Pierinae</taxon>
        <taxon>Pieris</taxon>
    </lineage>
</organism>
<feature type="region of interest" description="Disordered" evidence="1">
    <location>
        <begin position="1"/>
        <end position="31"/>
    </location>
</feature>
<gene>
    <name evidence="2" type="ORF">PIBRA_LOCUS5593</name>
</gene>
<protein>
    <submittedName>
        <fullName evidence="2">Uncharacterized protein</fullName>
    </submittedName>
</protein>
<evidence type="ECO:0000256" key="1">
    <source>
        <dbReference type="SAM" id="MobiDB-lite"/>
    </source>
</evidence>